<accession>A0A7G9YI65</accession>
<organism evidence="1">
    <name type="scientific">Candidatus Methanogaster sp. ANME-2c ERB4</name>
    <dbReference type="NCBI Taxonomy" id="2759911"/>
    <lineage>
        <taxon>Archaea</taxon>
        <taxon>Methanobacteriati</taxon>
        <taxon>Methanobacteriota</taxon>
        <taxon>Stenosarchaea group</taxon>
        <taxon>Methanomicrobia</taxon>
        <taxon>Methanosarcinales</taxon>
        <taxon>ANME-2 cluster</taxon>
        <taxon>Candidatus Methanogasteraceae</taxon>
        <taxon>Candidatus Methanogaster</taxon>
    </lineage>
</organism>
<proteinExistence type="predicted"/>
<reference evidence="1" key="1">
    <citation type="submission" date="2020-06" db="EMBL/GenBank/DDBJ databases">
        <title>Unique genomic features of the anaerobic methanotrophic archaea.</title>
        <authorList>
            <person name="Chadwick G.L."/>
            <person name="Skennerton C.T."/>
            <person name="Laso-Perez R."/>
            <person name="Leu A.O."/>
            <person name="Speth D.R."/>
            <person name="Yu H."/>
            <person name="Morgan-Lang C."/>
            <person name="Hatzenpichler R."/>
            <person name="Goudeau D."/>
            <person name="Malmstrom R."/>
            <person name="Brazelton W.J."/>
            <person name="Woyke T."/>
            <person name="Hallam S.J."/>
            <person name="Tyson G.W."/>
            <person name="Wegener G."/>
            <person name="Boetius A."/>
            <person name="Orphan V."/>
        </authorList>
    </citation>
    <scope>NUCLEOTIDE SEQUENCE</scope>
</reference>
<evidence type="ECO:0000313" key="1">
    <source>
        <dbReference type="EMBL" id="QNO47699.1"/>
    </source>
</evidence>
<protein>
    <recommendedName>
        <fullName evidence="2">Archaeal Type IV pilin N-terminal domain-containing protein</fullName>
    </recommendedName>
</protein>
<sequence length="145" mass="15362">MGFGISVATAIIAIGLILTATVHYERVSNSCESLRDARDEKHAMRLSELDTAIGVYSTSQYHYEDQGGIANTSGSDNFYIKNTGTTSIDKADLIVLVNGASDSFNPELSGWAYPGDGFQATLDLDIGDDVKIVTANGRSAHAGVV</sequence>
<name>A0A7G9YI65_9EURY</name>
<dbReference type="EMBL" id="MT631271">
    <property type="protein sequence ID" value="QNO47699.1"/>
    <property type="molecule type" value="Genomic_DNA"/>
</dbReference>
<evidence type="ECO:0008006" key="2">
    <source>
        <dbReference type="Google" id="ProtNLM"/>
    </source>
</evidence>
<dbReference type="AlphaFoldDB" id="A0A7G9YI65"/>
<gene>
    <name evidence="1" type="ORF">FJIOJMEM_00025</name>
</gene>